<dbReference type="EMBL" id="BLQM01000238">
    <property type="protein sequence ID" value="GMH77768.1"/>
    <property type="molecule type" value="Genomic_DNA"/>
</dbReference>
<dbReference type="PANTHER" id="PTHR10091">
    <property type="entry name" value="ALDOSE-1-EPIMERASE"/>
    <property type="match status" value="1"/>
</dbReference>
<dbReference type="InterPro" id="IPR008183">
    <property type="entry name" value="Aldose_1/G6P_1-epimerase"/>
</dbReference>
<dbReference type="GO" id="GO:0006006">
    <property type="term" value="P:glucose metabolic process"/>
    <property type="evidence" value="ECO:0007669"/>
    <property type="project" value="TreeGrafter"/>
</dbReference>
<protein>
    <recommendedName>
        <fullName evidence="6">Aldose 1-epimerase</fullName>
    </recommendedName>
</protein>
<dbReference type="AlphaFoldDB" id="A0A9W7AZC3"/>
<dbReference type="Gene3D" id="2.70.98.10">
    <property type="match status" value="1"/>
</dbReference>
<keyword evidence="2" id="KW-0413">Isomerase</keyword>
<accession>A0A9W7AZC3</accession>
<dbReference type="Proteomes" id="UP001162640">
    <property type="component" value="Unassembled WGS sequence"/>
</dbReference>
<comment type="caution">
    <text evidence="4">The sequence shown here is derived from an EMBL/GenBank/DDBJ whole genome shotgun (WGS) entry which is preliminary data.</text>
</comment>
<name>A0A9W7AZC3_9STRA</name>
<evidence type="ECO:0000256" key="2">
    <source>
        <dbReference type="ARBA" id="ARBA00023235"/>
    </source>
</evidence>
<dbReference type="InterPro" id="IPR011013">
    <property type="entry name" value="Gal_mutarotase_sf_dom"/>
</dbReference>
<dbReference type="CDD" id="cd09019">
    <property type="entry name" value="galactose_mutarotase_like"/>
    <property type="match status" value="1"/>
</dbReference>
<reference evidence="5" key="1">
    <citation type="journal article" date="2023" name="Commun. Biol.">
        <title>Genome analysis of Parmales, the sister group of diatoms, reveals the evolutionary specialization of diatoms from phago-mixotrophs to photoautotrophs.</title>
        <authorList>
            <person name="Ban H."/>
            <person name="Sato S."/>
            <person name="Yoshikawa S."/>
            <person name="Yamada K."/>
            <person name="Nakamura Y."/>
            <person name="Ichinomiya M."/>
            <person name="Sato N."/>
            <person name="Blanc-Mathieu R."/>
            <person name="Endo H."/>
            <person name="Kuwata A."/>
            <person name="Ogata H."/>
        </authorList>
    </citation>
    <scope>NUCLEOTIDE SEQUENCE [LARGE SCALE GENOMIC DNA]</scope>
</reference>
<dbReference type="InterPro" id="IPR018052">
    <property type="entry name" value="Ald1_epimerase_CS"/>
</dbReference>
<evidence type="ECO:0000313" key="5">
    <source>
        <dbReference type="Proteomes" id="UP001162640"/>
    </source>
</evidence>
<evidence type="ECO:0000256" key="3">
    <source>
        <dbReference type="ARBA" id="ARBA00023277"/>
    </source>
</evidence>
<sequence length="543" mass="59835">MPPKQSAPGVPVAYLTTTPHHSAPYLFHVPVPRGKSFASGGFGMSLRGKTYLYVEEALYLLSRKLLLINLTPPSSPSPQPATEKDLYDLLEPSGISLMIYLTYSQLRSETFVVLREGTAECSNKNRSRDSTVDSITEKLLSLKPNVKIAVVSDAGSVMIYSIENFKVPSIPSKKPKKTSPEKITLKNKQLQIDISTVGASIMSLIISNGAQSSDVVLGYDSAVEYLKNPCYFGSTCGRVCNRIASGSLNLDGKIYELEKNNGGNSLHGGKVGWSHKIWRVVEVKEGECFLEYVSEDGEENYPGSVKARVGYKIEGTSVKITLTATLLNPPPNLQTPINLTNHTYFNLSPSSSTGILDHSVKLESDLYLPVDSTSIPTGETYGKGGDGEYDIGMDLSSLTTFRSIITSQLKSKSNKLEQVEDALSKRDCSQGNPGIDHNYIVRGEINELKKVGVLYSNDELSAVKSLTVKSNSPGVQVYSGNWINSESGKKEYKQWEGVCFEAQWFPDSVGEKGEKYEKWEGGCRVLKREEEYRQVIEYEFEVN</sequence>
<evidence type="ECO:0008006" key="6">
    <source>
        <dbReference type="Google" id="ProtNLM"/>
    </source>
</evidence>
<dbReference type="GO" id="GO:0030246">
    <property type="term" value="F:carbohydrate binding"/>
    <property type="evidence" value="ECO:0007669"/>
    <property type="project" value="InterPro"/>
</dbReference>
<dbReference type="Pfam" id="PF01263">
    <property type="entry name" value="Aldose_epim"/>
    <property type="match status" value="1"/>
</dbReference>
<keyword evidence="3" id="KW-0119">Carbohydrate metabolism</keyword>
<proteinExistence type="inferred from homology"/>
<organism evidence="4 5">
    <name type="scientific">Triparma laevis f. inornata</name>
    <dbReference type="NCBI Taxonomy" id="1714386"/>
    <lineage>
        <taxon>Eukaryota</taxon>
        <taxon>Sar</taxon>
        <taxon>Stramenopiles</taxon>
        <taxon>Ochrophyta</taxon>
        <taxon>Bolidophyceae</taxon>
        <taxon>Parmales</taxon>
        <taxon>Triparmaceae</taxon>
        <taxon>Triparma</taxon>
    </lineage>
</organism>
<evidence type="ECO:0000313" key="4">
    <source>
        <dbReference type="EMBL" id="GMH77768.1"/>
    </source>
</evidence>
<comment type="similarity">
    <text evidence="1">Belongs to the aldose epimerase family.</text>
</comment>
<dbReference type="PANTHER" id="PTHR10091:SF0">
    <property type="entry name" value="GALACTOSE MUTAROTASE"/>
    <property type="match status" value="1"/>
</dbReference>
<dbReference type="InterPro" id="IPR047215">
    <property type="entry name" value="Galactose_mutarotase-like"/>
</dbReference>
<dbReference type="GO" id="GO:0004034">
    <property type="term" value="F:aldose 1-epimerase activity"/>
    <property type="evidence" value="ECO:0007669"/>
    <property type="project" value="TreeGrafter"/>
</dbReference>
<dbReference type="SUPFAM" id="SSF74650">
    <property type="entry name" value="Galactose mutarotase-like"/>
    <property type="match status" value="1"/>
</dbReference>
<evidence type="ECO:0000256" key="1">
    <source>
        <dbReference type="ARBA" id="ARBA00006206"/>
    </source>
</evidence>
<gene>
    <name evidence="4" type="ORF">TL16_g07525</name>
</gene>
<dbReference type="PROSITE" id="PS00545">
    <property type="entry name" value="ALDOSE_1_EPIMERASE"/>
    <property type="match status" value="1"/>
</dbReference>
<dbReference type="GO" id="GO:0033499">
    <property type="term" value="P:galactose catabolic process via UDP-galactose, Leloir pathway"/>
    <property type="evidence" value="ECO:0007669"/>
    <property type="project" value="TreeGrafter"/>
</dbReference>
<dbReference type="InterPro" id="IPR014718">
    <property type="entry name" value="GH-type_carb-bd"/>
</dbReference>